<evidence type="ECO:0000313" key="2">
    <source>
        <dbReference type="EMBL" id="KKL49690.1"/>
    </source>
</evidence>
<dbReference type="NCBIfam" id="TIGR01558">
    <property type="entry name" value="sm_term_P27"/>
    <property type="match status" value="1"/>
</dbReference>
<protein>
    <recommendedName>
        <fullName evidence="3">Phage terminase small subunit P27 family</fullName>
    </recommendedName>
</protein>
<gene>
    <name evidence="2" type="ORF">LCGC14_2312990</name>
</gene>
<reference evidence="2" key="1">
    <citation type="journal article" date="2015" name="Nature">
        <title>Complex archaea that bridge the gap between prokaryotes and eukaryotes.</title>
        <authorList>
            <person name="Spang A."/>
            <person name="Saw J.H."/>
            <person name="Jorgensen S.L."/>
            <person name="Zaremba-Niedzwiedzka K."/>
            <person name="Martijn J."/>
            <person name="Lind A.E."/>
            <person name="van Eijk R."/>
            <person name="Schleper C."/>
            <person name="Guy L."/>
            <person name="Ettema T.J."/>
        </authorList>
    </citation>
    <scope>NUCLEOTIDE SEQUENCE</scope>
</reference>
<dbReference type="Pfam" id="PF05119">
    <property type="entry name" value="Terminase_4"/>
    <property type="match status" value="1"/>
</dbReference>
<comment type="caution">
    <text evidence="2">The sequence shown here is derived from an EMBL/GenBank/DDBJ whole genome shotgun (WGS) entry which is preliminary data.</text>
</comment>
<dbReference type="EMBL" id="LAZR01032869">
    <property type="protein sequence ID" value="KKL49690.1"/>
    <property type="molecule type" value="Genomic_DNA"/>
</dbReference>
<feature type="compositionally biased region" description="Acidic residues" evidence="1">
    <location>
        <begin position="100"/>
        <end position="109"/>
    </location>
</feature>
<dbReference type="InterPro" id="IPR006448">
    <property type="entry name" value="Phage_term_ssu_P27"/>
</dbReference>
<evidence type="ECO:0008006" key="3">
    <source>
        <dbReference type="Google" id="ProtNLM"/>
    </source>
</evidence>
<organism evidence="2">
    <name type="scientific">marine sediment metagenome</name>
    <dbReference type="NCBI Taxonomy" id="412755"/>
    <lineage>
        <taxon>unclassified sequences</taxon>
        <taxon>metagenomes</taxon>
        <taxon>ecological metagenomes</taxon>
    </lineage>
</organism>
<dbReference type="AlphaFoldDB" id="A0A0F9EXG7"/>
<proteinExistence type="predicted"/>
<evidence type="ECO:0000256" key="1">
    <source>
        <dbReference type="SAM" id="MobiDB-lite"/>
    </source>
</evidence>
<accession>A0A0F9EXG7</accession>
<sequence length="109" mass="12198">MPEAKREWGRVVPELERLGLLTVVDRAALSTYCQAWARYVEAEAELTKYGGILGSKNSSYIQVSPYSTISRQNAHIVKVFCAEFGLTPSSRGRMSVGKLDEDEEPSWLD</sequence>
<name>A0A0F9EXG7_9ZZZZ</name>
<feature type="region of interest" description="Disordered" evidence="1">
    <location>
        <begin position="88"/>
        <end position="109"/>
    </location>
</feature>